<evidence type="ECO:0000256" key="2">
    <source>
        <dbReference type="ARBA" id="ARBA00006602"/>
    </source>
</evidence>
<keyword evidence="10" id="KW-0969">Cilium</keyword>
<protein>
    <recommendedName>
        <fullName evidence="3">Flagellar assembly protein FliH</fullName>
    </recommendedName>
</protein>
<keyword evidence="10" id="KW-0966">Cell projection</keyword>
<proteinExistence type="inferred from homology"/>
<sequence>MANEFEPFDKQLKVSEFSAWEYKANNESAPAEEEHAELITELEALKQNAYQEGYTNGMQQAQKEIDDMKSELVKWLDLLQKPVHIIDEQLTQEIITTVIWLCQKSIAVELSISPDKLHSLFEKIKKELPSLHGKRILKMHPEDVDWIKANFSHNEIEGLLEILDGDPLLSRGDFYLQGDHSELDGRIETRLSMLFDQFITTEHLQVQPNSGKENNE</sequence>
<comment type="caution">
    <text evidence="10">The sequence shown here is derived from an EMBL/GenBank/DDBJ whole genome shotgun (WGS) entry which is preliminary data.</text>
</comment>
<dbReference type="PANTHER" id="PTHR34982:SF1">
    <property type="entry name" value="FLAGELLAR ASSEMBLY PROTEIN FLIH"/>
    <property type="match status" value="1"/>
</dbReference>
<dbReference type="EMBL" id="LNZB01000041">
    <property type="protein sequence ID" value="KTD78415.1"/>
    <property type="molecule type" value="Genomic_DNA"/>
</dbReference>
<keyword evidence="11" id="KW-1185">Reference proteome</keyword>
<comment type="function">
    <text evidence="1">Needed for flagellar regrowth and assembly.</text>
</comment>
<dbReference type="Pfam" id="PF02108">
    <property type="entry name" value="FliH"/>
    <property type="match status" value="1"/>
</dbReference>
<keyword evidence="4" id="KW-0813">Transport</keyword>
<dbReference type="AlphaFoldDB" id="A0A0W1AAP3"/>
<gene>
    <name evidence="10" type="primary">fliH</name>
    <name evidence="10" type="ORF">Lwal_1850</name>
</gene>
<evidence type="ECO:0000256" key="6">
    <source>
        <dbReference type="ARBA" id="ARBA00022927"/>
    </source>
</evidence>
<dbReference type="GO" id="GO:0005829">
    <property type="term" value="C:cytosol"/>
    <property type="evidence" value="ECO:0007669"/>
    <property type="project" value="TreeGrafter"/>
</dbReference>
<evidence type="ECO:0000256" key="5">
    <source>
        <dbReference type="ARBA" id="ARBA00022795"/>
    </source>
</evidence>
<evidence type="ECO:0000256" key="7">
    <source>
        <dbReference type="ARBA" id="ARBA00023225"/>
    </source>
</evidence>
<reference evidence="10 11" key="1">
    <citation type="submission" date="2015-11" db="EMBL/GenBank/DDBJ databases">
        <title>Genomic analysis of 38 Legionella species identifies large and diverse effector repertoires.</title>
        <authorList>
            <person name="Burstein D."/>
            <person name="Amaro F."/>
            <person name="Zusman T."/>
            <person name="Lifshitz Z."/>
            <person name="Cohen O."/>
            <person name="Gilbert J.A."/>
            <person name="Pupko T."/>
            <person name="Shuman H.A."/>
            <person name="Segal G."/>
        </authorList>
    </citation>
    <scope>NUCLEOTIDE SEQUENCE [LARGE SCALE GENOMIC DNA]</scope>
    <source>
        <strain evidence="10 11">ATCC 51914</strain>
    </source>
</reference>
<accession>A0A0W1AAP3</accession>
<comment type="similarity">
    <text evidence="2">Belongs to the FliH family.</text>
</comment>
<keyword evidence="10" id="KW-0282">Flagellum</keyword>
<organism evidence="10 11">
    <name type="scientific">Legionella waltersii</name>
    <dbReference type="NCBI Taxonomy" id="66969"/>
    <lineage>
        <taxon>Bacteria</taxon>
        <taxon>Pseudomonadati</taxon>
        <taxon>Pseudomonadota</taxon>
        <taxon>Gammaproteobacteria</taxon>
        <taxon>Legionellales</taxon>
        <taxon>Legionellaceae</taxon>
        <taxon>Legionella</taxon>
    </lineage>
</organism>
<keyword evidence="8" id="KW-0175">Coiled coil</keyword>
<dbReference type="PANTHER" id="PTHR34982">
    <property type="entry name" value="YOP PROTEINS TRANSLOCATION PROTEIN L"/>
    <property type="match status" value="1"/>
</dbReference>
<evidence type="ECO:0000256" key="3">
    <source>
        <dbReference type="ARBA" id="ARBA00016507"/>
    </source>
</evidence>
<dbReference type="STRING" id="66969.Lwal_1850"/>
<evidence type="ECO:0000256" key="8">
    <source>
        <dbReference type="SAM" id="Coils"/>
    </source>
</evidence>
<dbReference type="OrthoDB" id="5651317at2"/>
<evidence type="ECO:0000313" key="11">
    <source>
        <dbReference type="Proteomes" id="UP000054729"/>
    </source>
</evidence>
<keyword evidence="7" id="KW-1006">Bacterial flagellum protein export</keyword>
<name>A0A0W1AAP3_9GAMM</name>
<dbReference type="InterPro" id="IPR018035">
    <property type="entry name" value="Flagellar_FliH/T3SS_HrpE"/>
</dbReference>
<dbReference type="GO" id="GO:0015031">
    <property type="term" value="P:protein transport"/>
    <property type="evidence" value="ECO:0007669"/>
    <property type="project" value="UniProtKB-KW"/>
</dbReference>
<dbReference type="InterPro" id="IPR051472">
    <property type="entry name" value="T3SS_Stator/FliH"/>
</dbReference>
<dbReference type="Proteomes" id="UP000054729">
    <property type="component" value="Unassembled WGS sequence"/>
</dbReference>
<feature type="domain" description="Flagellar assembly protein FliH/Type III secretion system HrpE" evidence="9">
    <location>
        <begin position="69"/>
        <end position="192"/>
    </location>
</feature>
<evidence type="ECO:0000256" key="1">
    <source>
        <dbReference type="ARBA" id="ARBA00003041"/>
    </source>
</evidence>
<feature type="coiled-coil region" evidence="8">
    <location>
        <begin position="28"/>
        <end position="78"/>
    </location>
</feature>
<dbReference type="GO" id="GO:0044781">
    <property type="term" value="P:bacterial-type flagellum organization"/>
    <property type="evidence" value="ECO:0007669"/>
    <property type="project" value="UniProtKB-KW"/>
</dbReference>
<dbReference type="RefSeq" id="WP_058480505.1">
    <property type="nucleotide sequence ID" value="NZ_CAAAIQ010000004.1"/>
</dbReference>
<evidence type="ECO:0000256" key="4">
    <source>
        <dbReference type="ARBA" id="ARBA00022448"/>
    </source>
</evidence>
<keyword evidence="6" id="KW-0653">Protein transport</keyword>
<keyword evidence="5" id="KW-1005">Bacterial flagellum biogenesis</keyword>
<evidence type="ECO:0000259" key="9">
    <source>
        <dbReference type="Pfam" id="PF02108"/>
    </source>
</evidence>
<evidence type="ECO:0000313" key="10">
    <source>
        <dbReference type="EMBL" id="KTD78415.1"/>
    </source>
</evidence>
<dbReference type="PATRIC" id="fig|66969.6.peg.2011"/>